<keyword evidence="2" id="KW-1185">Reference proteome</keyword>
<gene>
    <name evidence="1" type="ORF">MRB53_027587</name>
</gene>
<dbReference type="Proteomes" id="UP001234297">
    <property type="component" value="Chromosome 8"/>
</dbReference>
<evidence type="ECO:0000313" key="1">
    <source>
        <dbReference type="EMBL" id="KAJ8634251.1"/>
    </source>
</evidence>
<sequence>MPSDGDLFPPKIPATKWFNVYCETPKRPSSFPLLLLPLIHSRRQLEASPSPLRQPCPRSWKIISSNEVVKSIREEMMGSYWEMLQTEKNDGFVMKR</sequence>
<evidence type="ECO:0000313" key="2">
    <source>
        <dbReference type="Proteomes" id="UP001234297"/>
    </source>
</evidence>
<dbReference type="EMBL" id="CM056816">
    <property type="protein sequence ID" value="KAJ8634251.1"/>
    <property type="molecule type" value="Genomic_DNA"/>
</dbReference>
<reference evidence="1 2" key="1">
    <citation type="journal article" date="2022" name="Hortic Res">
        <title>A haplotype resolved chromosomal level avocado genome allows analysis of novel avocado genes.</title>
        <authorList>
            <person name="Nath O."/>
            <person name="Fletcher S.J."/>
            <person name="Hayward A."/>
            <person name="Shaw L.M."/>
            <person name="Masouleh A.K."/>
            <person name="Furtado A."/>
            <person name="Henry R.J."/>
            <person name="Mitter N."/>
        </authorList>
    </citation>
    <scope>NUCLEOTIDE SEQUENCE [LARGE SCALE GENOMIC DNA]</scope>
    <source>
        <strain evidence="2">cv. Hass</strain>
    </source>
</reference>
<accession>A0ACC2LMI8</accession>
<protein>
    <submittedName>
        <fullName evidence="1">Uncharacterized protein</fullName>
    </submittedName>
</protein>
<name>A0ACC2LMI8_PERAE</name>
<proteinExistence type="predicted"/>
<organism evidence="1 2">
    <name type="scientific">Persea americana</name>
    <name type="common">Avocado</name>
    <dbReference type="NCBI Taxonomy" id="3435"/>
    <lineage>
        <taxon>Eukaryota</taxon>
        <taxon>Viridiplantae</taxon>
        <taxon>Streptophyta</taxon>
        <taxon>Embryophyta</taxon>
        <taxon>Tracheophyta</taxon>
        <taxon>Spermatophyta</taxon>
        <taxon>Magnoliopsida</taxon>
        <taxon>Magnoliidae</taxon>
        <taxon>Laurales</taxon>
        <taxon>Lauraceae</taxon>
        <taxon>Persea</taxon>
    </lineage>
</organism>
<comment type="caution">
    <text evidence="1">The sequence shown here is derived from an EMBL/GenBank/DDBJ whole genome shotgun (WGS) entry which is preliminary data.</text>
</comment>